<feature type="transmembrane region" description="Helical" evidence="1">
    <location>
        <begin position="181"/>
        <end position="202"/>
    </location>
</feature>
<keyword evidence="3" id="KW-1185">Reference proteome</keyword>
<evidence type="ECO:0000256" key="1">
    <source>
        <dbReference type="SAM" id="Phobius"/>
    </source>
</evidence>
<sequence length="249" mass="29538">MKLLVSKLNRVGSKVSSISLYLALMFFLNTFLSFLAFSNVFISKKLKLFIPYIVIEGHMVLYSTALLPFLTRSYIFLSCIFPLMLAYFFVLYNYDNISKLDMAMETNKYNLSEIKQRGIKVRSILASIRLVTYFFFYCELIVRLIHQKCFLIKSTDYKNWIYYIPIIDLTASFYEREEIFYLKLASISSIFTILIYIIVHWVNCFGSIKGLSRIVIIFDIFRFAIYLIYTIVDCRFYHIGLNEYFNNKL</sequence>
<evidence type="ECO:0000313" key="3">
    <source>
        <dbReference type="Proteomes" id="UP000282876"/>
    </source>
</evidence>
<keyword evidence="1" id="KW-1133">Transmembrane helix</keyword>
<accession>A0A437AKF4</accession>
<dbReference type="VEuPathDB" id="MicrosporidiaDB:TUBRATIS_19710"/>
<name>A0A437AKF4_9MICR</name>
<feature type="transmembrane region" description="Helical" evidence="1">
    <location>
        <begin position="49"/>
        <end position="69"/>
    </location>
</feature>
<comment type="caution">
    <text evidence="2">The sequence shown here is derived from an EMBL/GenBank/DDBJ whole genome shotgun (WGS) entry which is preliminary data.</text>
</comment>
<protein>
    <submittedName>
        <fullName evidence="2">Uncharacterized protein</fullName>
    </submittedName>
</protein>
<reference evidence="2 3" key="1">
    <citation type="submission" date="2018-10" db="EMBL/GenBank/DDBJ databases">
        <title>Draft genome sequence of the microsporidian Tubulinosema ratisbonensis.</title>
        <authorList>
            <person name="Polonais V."/>
            <person name="Peyretaillade E."/>
            <person name="Niehus S."/>
            <person name="Wawrzyniak I."/>
            <person name="Franchet A."/>
            <person name="Gaspin C."/>
            <person name="Reichstadt M."/>
            <person name="Belser C."/>
            <person name="Labadie K."/>
            <person name="Delbac F."/>
            <person name="Ferrandon D."/>
        </authorList>
    </citation>
    <scope>NUCLEOTIDE SEQUENCE [LARGE SCALE GENOMIC DNA]</scope>
    <source>
        <strain evidence="2 3">Franzen</strain>
    </source>
</reference>
<keyword evidence="1" id="KW-0472">Membrane</keyword>
<keyword evidence="1" id="KW-0812">Transmembrane</keyword>
<dbReference type="Proteomes" id="UP000282876">
    <property type="component" value="Unassembled WGS sequence"/>
</dbReference>
<proteinExistence type="predicted"/>
<dbReference type="AlphaFoldDB" id="A0A437AKF4"/>
<feature type="transmembrane region" description="Helical" evidence="1">
    <location>
        <begin position="75"/>
        <end position="94"/>
    </location>
</feature>
<feature type="transmembrane region" description="Helical" evidence="1">
    <location>
        <begin position="214"/>
        <end position="232"/>
    </location>
</feature>
<evidence type="ECO:0000313" key="2">
    <source>
        <dbReference type="EMBL" id="RVD91574.1"/>
    </source>
</evidence>
<feature type="transmembrane region" description="Helical" evidence="1">
    <location>
        <begin position="20"/>
        <end position="42"/>
    </location>
</feature>
<dbReference type="EMBL" id="RCSS01000479">
    <property type="protein sequence ID" value="RVD91574.1"/>
    <property type="molecule type" value="Genomic_DNA"/>
</dbReference>
<feature type="transmembrane region" description="Helical" evidence="1">
    <location>
        <begin position="124"/>
        <end position="145"/>
    </location>
</feature>
<gene>
    <name evidence="2" type="ORF">TUBRATIS_19710</name>
</gene>
<organism evidence="2 3">
    <name type="scientific">Tubulinosema ratisbonensis</name>
    <dbReference type="NCBI Taxonomy" id="291195"/>
    <lineage>
        <taxon>Eukaryota</taxon>
        <taxon>Fungi</taxon>
        <taxon>Fungi incertae sedis</taxon>
        <taxon>Microsporidia</taxon>
        <taxon>Tubulinosematoidea</taxon>
        <taxon>Tubulinosematidae</taxon>
        <taxon>Tubulinosema</taxon>
    </lineage>
</organism>